<dbReference type="InterPro" id="IPR020051">
    <property type="entry name" value="SagB-type_dehydrogenase"/>
</dbReference>
<dbReference type="SUPFAM" id="SSF55469">
    <property type="entry name" value="FMN-dependent nitroreductase-like"/>
    <property type="match status" value="1"/>
</dbReference>
<evidence type="ECO:0000259" key="3">
    <source>
        <dbReference type="Pfam" id="PF22767"/>
    </source>
</evidence>
<dbReference type="PANTHER" id="PTHR43745">
    <property type="entry name" value="NITROREDUCTASE MJ1384-RELATED"/>
    <property type="match status" value="1"/>
</dbReference>
<feature type="domain" description="Nitroreductase" evidence="2">
    <location>
        <begin position="265"/>
        <end position="441"/>
    </location>
</feature>
<evidence type="ECO:0000256" key="1">
    <source>
        <dbReference type="SAM" id="MobiDB-lite"/>
    </source>
</evidence>
<evidence type="ECO:0000313" key="4">
    <source>
        <dbReference type="EMBL" id="TDE51537.1"/>
    </source>
</evidence>
<dbReference type="EMBL" id="SMLD01000042">
    <property type="protein sequence ID" value="TDE51537.1"/>
    <property type="molecule type" value="Genomic_DNA"/>
</dbReference>
<dbReference type="Pfam" id="PF00881">
    <property type="entry name" value="Nitroreductase"/>
    <property type="match status" value="1"/>
</dbReference>
<feature type="region of interest" description="Disordered" evidence="1">
    <location>
        <begin position="212"/>
        <end position="234"/>
    </location>
</feature>
<evidence type="ECO:0000259" key="2">
    <source>
        <dbReference type="Pfam" id="PF00881"/>
    </source>
</evidence>
<proteinExistence type="predicted"/>
<dbReference type="InterPro" id="IPR000415">
    <property type="entry name" value="Nitroreductase-like"/>
</dbReference>
<dbReference type="NCBIfam" id="TIGR03605">
    <property type="entry name" value="antibiot_sagB"/>
    <property type="match status" value="1"/>
</dbReference>
<dbReference type="AlphaFoldDB" id="A0A4R5FIH1"/>
<sequence length="468" mass="50260">MAGQEDSERLTATTSVRLRPGVSCVPHPGGGLYLAAWPHGRHLPTPTPAQRELLARLAAGACRGDGLTGEERELAELLERGGWLETTFLQGGRPLYGVLPVKPLDTPGGPPPRGVDPRWRLSRFALLRRDSAGMVLESPCASADILIHDSALLGLLGGPDGAGGTPPAGRFWHDLWRTGFLVEEDGGEEPRLRHWKVHDLWFHTRSRSGSRGRPRHGFGATSWGRGRFPQPPARRTASCGPVIDLHVPDLAGLRDADPGLTALVEDRESVRVHDDGDPLTLRQLGEFLYRCARVRDVTASDGMQLVNLPYPSAGALGELDLYLVVRRVAGLDPGLYRYDGHAHRLERRPADAAARRQLVRDAAASAGGAPPPQVVIVVAARFARLMWKYEGMAYAAVLKDVGVLFELMYLVATAMSVAGCALGAGNAELFSEAAGLDRFEESSVGEFLLGSARPPRTVEGGADGVPAV</sequence>
<comment type="caution">
    <text evidence="4">The sequence shown here is derived from an EMBL/GenBank/DDBJ whole genome shotgun (WGS) entry which is preliminary data.</text>
</comment>
<gene>
    <name evidence="4" type="ORF">E1295_18205</name>
</gene>
<accession>A0A4R5FIH1</accession>
<protein>
    <submittedName>
        <fullName evidence="4">SagB/ThcOx family dehydrogenase</fullName>
    </submittedName>
</protein>
<dbReference type="InterPro" id="IPR052544">
    <property type="entry name" value="Bacteriocin_Proc_Enz"/>
</dbReference>
<name>A0A4R5FIH1_9ACTN</name>
<dbReference type="InterPro" id="IPR029479">
    <property type="entry name" value="Nitroreductase"/>
</dbReference>
<dbReference type="Proteomes" id="UP000295136">
    <property type="component" value="Unassembled WGS sequence"/>
</dbReference>
<reference evidence="4 5" key="1">
    <citation type="submission" date="2019-03" db="EMBL/GenBank/DDBJ databases">
        <title>Draft genome sequences of novel Actinobacteria.</title>
        <authorList>
            <person name="Sahin N."/>
            <person name="Ay H."/>
            <person name="Saygin H."/>
        </authorList>
    </citation>
    <scope>NUCLEOTIDE SEQUENCE [LARGE SCALE GENOMIC DNA]</scope>
    <source>
        <strain evidence="4 5">6K102</strain>
    </source>
</reference>
<organism evidence="4 5">
    <name type="scientific">Nonomuraea mesophila</name>
    <dbReference type="NCBI Taxonomy" id="2530382"/>
    <lineage>
        <taxon>Bacteria</taxon>
        <taxon>Bacillati</taxon>
        <taxon>Actinomycetota</taxon>
        <taxon>Actinomycetes</taxon>
        <taxon>Streptosporangiales</taxon>
        <taxon>Streptosporangiaceae</taxon>
        <taxon>Nonomuraea</taxon>
    </lineage>
</organism>
<dbReference type="GO" id="GO:0016491">
    <property type="term" value="F:oxidoreductase activity"/>
    <property type="evidence" value="ECO:0007669"/>
    <property type="project" value="InterPro"/>
</dbReference>
<dbReference type="Gene3D" id="3.40.109.10">
    <property type="entry name" value="NADH Oxidase"/>
    <property type="match status" value="1"/>
</dbReference>
<dbReference type="RefSeq" id="WP_132631512.1">
    <property type="nucleotide sequence ID" value="NZ_SMLD01000042.1"/>
</dbReference>
<dbReference type="PANTHER" id="PTHR43745:SF2">
    <property type="entry name" value="NITROREDUCTASE MJ1384-RELATED"/>
    <property type="match status" value="1"/>
</dbReference>
<dbReference type="Pfam" id="PF22767">
    <property type="entry name" value="ThcOx"/>
    <property type="match status" value="1"/>
</dbReference>
<keyword evidence="5" id="KW-1185">Reference proteome</keyword>
<feature type="domain" description="Cyanobactin oxidase ThcOx second" evidence="3">
    <location>
        <begin position="120"/>
        <end position="156"/>
    </location>
</feature>
<dbReference type="CDD" id="cd02142">
    <property type="entry name" value="McbC_SagB-like_oxidoreductase"/>
    <property type="match status" value="1"/>
</dbReference>
<evidence type="ECO:0000313" key="5">
    <source>
        <dbReference type="Proteomes" id="UP000295136"/>
    </source>
</evidence>
<dbReference type="InterPro" id="IPR054488">
    <property type="entry name" value="ThcOx_dom2"/>
</dbReference>